<evidence type="ECO:0000313" key="9">
    <source>
        <dbReference type="EMBL" id="KAF3439314.1"/>
    </source>
</evidence>
<dbReference type="PANTHER" id="PTHR23168">
    <property type="entry name" value="MITOTIC SPINDLE ASSEMBLY CHECKPOINT PROTEIN MAD1 MITOTIC ARREST DEFICIENT-LIKE PROTEIN 1"/>
    <property type="match status" value="1"/>
</dbReference>
<dbReference type="GO" id="GO:0005635">
    <property type="term" value="C:nuclear envelope"/>
    <property type="evidence" value="ECO:0007669"/>
    <property type="project" value="TreeGrafter"/>
</dbReference>
<dbReference type="Proteomes" id="UP000796880">
    <property type="component" value="Unassembled WGS sequence"/>
</dbReference>
<evidence type="ECO:0000256" key="5">
    <source>
        <dbReference type="ARBA" id="ARBA00023242"/>
    </source>
</evidence>
<dbReference type="FunFam" id="3.30.457.60:FF:000004">
    <property type="entry name" value="Mitotic spindle checkpoint protein MAD1"/>
    <property type="match status" value="1"/>
</dbReference>
<dbReference type="GO" id="GO:0051301">
    <property type="term" value="P:cell division"/>
    <property type="evidence" value="ECO:0007669"/>
    <property type="project" value="UniProtKB-KW"/>
</dbReference>
<feature type="coiled-coil region" evidence="7">
    <location>
        <begin position="460"/>
        <end position="618"/>
    </location>
</feature>
<dbReference type="Gene3D" id="3.30.457.60">
    <property type="match status" value="1"/>
</dbReference>
<keyword evidence="4" id="KW-0498">Mitosis</keyword>
<accession>A0A8K0GUZ7</accession>
<name>A0A8K0GUZ7_9ROSA</name>
<evidence type="ECO:0008006" key="11">
    <source>
        <dbReference type="Google" id="ProtNLM"/>
    </source>
</evidence>
<keyword evidence="5" id="KW-0539">Nucleus</keyword>
<evidence type="ECO:0000313" key="10">
    <source>
        <dbReference type="Proteomes" id="UP000796880"/>
    </source>
</evidence>
<evidence type="ECO:0000256" key="3">
    <source>
        <dbReference type="ARBA" id="ARBA00022618"/>
    </source>
</evidence>
<feature type="coiled-coil region" evidence="7">
    <location>
        <begin position="70"/>
        <end position="104"/>
    </location>
</feature>
<evidence type="ECO:0000256" key="7">
    <source>
        <dbReference type="SAM" id="Coils"/>
    </source>
</evidence>
<dbReference type="Gene3D" id="6.10.250.90">
    <property type="match status" value="1"/>
</dbReference>
<dbReference type="GO" id="GO:0051315">
    <property type="term" value="P:attachment of mitotic spindle microtubules to kinetochore"/>
    <property type="evidence" value="ECO:0007669"/>
    <property type="project" value="TreeGrafter"/>
</dbReference>
<dbReference type="Gene3D" id="1.20.5.170">
    <property type="match status" value="1"/>
</dbReference>
<keyword evidence="7" id="KW-0175">Coiled coil</keyword>
<evidence type="ECO:0000256" key="1">
    <source>
        <dbReference type="ARBA" id="ARBA00004123"/>
    </source>
</evidence>
<dbReference type="EMBL" id="VOIH02000008">
    <property type="protein sequence ID" value="KAF3439314.1"/>
    <property type="molecule type" value="Genomic_DNA"/>
</dbReference>
<dbReference type="GO" id="GO:0072686">
    <property type="term" value="C:mitotic spindle"/>
    <property type="evidence" value="ECO:0007669"/>
    <property type="project" value="TreeGrafter"/>
</dbReference>
<feature type="coiled-coil region" evidence="7">
    <location>
        <begin position="383"/>
        <end position="419"/>
    </location>
</feature>
<dbReference type="InterPro" id="IPR008672">
    <property type="entry name" value="Mad1"/>
</dbReference>
<dbReference type="Pfam" id="PF05557">
    <property type="entry name" value="MAD"/>
    <property type="match status" value="1"/>
</dbReference>
<dbReference type="SUPFAM" id="SSF75704">
    <property type="entry name" value="Mitotic arrest deficient-like 1, Mad1"/>
    <property type="match status" value="1"/>
</dbReference>
<dbReference type="PANTHER" id="PTHR23168:SF0">
    <property type="entry name" value="MITOTIC SPINDLE ASSEMBLY CHECKPOINT PROTEIN MAD1"/>
    <property type="match status" value="1"/>
</dbReference>
<organism evidence="9 10">
    <name type="scientific">Rhamnella rubrinervis</name>
    <dbReference type="NCBI Taxonomy" id="2594499"/>
    <lineage>
        <taxon>Eukaryota</taxon>
        <taxon>Viridiplantae</taxon>
        <taxon>Streptophyta</taxon>
        <taxon>Embryophyta</taxon>
        <taxon>Tracheophyta</taxon>
        <taxon>Spermatophyta</taxon>
        <taxon>Magnoliopsida</taxon>
        <taxon>eudicotyledons</taxon>
        <taxon>Gunneridae</taxon>
        <taxon>Pentapetalae</taxon>
        <taxon>rosids</taxon>
        <taxon>fabids</taxon>
        <taxon>Rosales</taxon>
        <taxon>Rhamnaceae</taxon>
        <taxon>rhamnoid group</taxon>
        <taxon>Rhamneae</taxon>
        <taxon>Rhamnella</taxon>
    </lineage>
</organism>
<gene>
    <name evidence="9" type="ORF">FNV43_RR17591</name>
</gene>
<evidence type="ECO:0000256" key="6">
    <source>
        <dbReference type="ARBA" id="ARBA00023306"/>
    </source>
</evidence>
<keyword evidence="3" id="KW-0132">Cell division</keyword>
<dbReference type="OrthoDB" id="331602at2759"/>
<keyword evidence="6" id="KW-0131">Cell cycle</keyword>
<proteinExistence type="inferred from homology"/>
<evidence type="ECO:0000256" key="8">
    <source>
        <dbReference type="SAM" id="MobiDB-lite"/>
    </source>
</evidence>
<dbReference type="GO" id="GO:0000776">
    <property type="term" value="C:kinetochore"/>
    <property type="evidence" value="ECO:0007669"/>
    <property type="project" value="TreeGrafter"/>
</dbReference>
<evidence type="ECO:0000256" key="2">
    <source>
        <dbReference type="ARBA" id="ARBA00008029"/>
    </source>
</evidence>
<comment type="caution">
    <text evidence="9">The sequence shown here is derived from an EMBL/GenBank/DDBJ whole genome shotgun (WGS) entry which is preliminary data.</text>
</comment>
<sequence length="722" mass="83156">MIVRTPPPKKQRAAASEIRAADSTPGTGSDRPLVVYEDPSSAQPHNSSSEQMLCTYQCRQMVKADFLDALSSAEKQATDCQSKLEALNQNLSKVEAEKKKFLDQYLYAEQELAASNRREELLQERLLKETTDFQDRMKQQMQSYSELEVKHQNEMNLCMKAEHSAASAKEKANLLEGKLSNLSENIEREKKRLNDELVQLKRESKLSVSRISADLERMEYRAISAEKELELLKEQLEESKKQLKECLHEKNEVEKKLSSFTYKEIISTESNILVKQLQEELRNYETEVREARKLKSSHEHIELLKEKLLEEKRRRERADSELSKLQEIQLSMKKLEDELSSWKLLLKDIPDVSCSEDIPVKFAALQREVIDSTMKVGETNVRLKQLEVAFDAAQIDKQNAETEASLAKEKAEISKSEVKQIELMLSVVTGERDNLRNVVNELKRSKNDEAGDFVASRTLVQELESTLVKKECYIKDLETRLDEQKEARSRQHEEIKLLNEKLNNETRRIKSLERESDRLRAEISLLESKLGHGDFSAASTKVLRMVNTLTVDNEAKETIEALQTELQKTKEKMQALEELKSQSGDSGKLVDSYISGKITQLKEQIATLEKREERYKTVFADRISVFRRACCELFGYKIVMDEHQRPNGIPVTQFTLQSIYAQSDDEKLEFEYESGNTNILVNDYTSQPEISRQVEIFIRKLNSIPAFTANLTVESFNKRTLS</sequence>
<comment type="subcellular location">
    <subcellularLocation>
        <location evidence="1">Nucleus</location>
    </subcellularLocation>
</comment>
<feature type="coiled-coil region" evidence="7">
    <location>
        <begin position="165"/>
        <end position="345"/>
    </location>
</feature>
<comment type="similarity">
    <text evidence="2">Belongs to the MAD1 family.</text>
</comment>
<protein>
    <recommendedName>
        <fullName evidence="11">Mitotic spindle checkpoint protein MAD1</fullName>
    </recommendedName>
</protein>
<keyword evidence="10" id="KW-1185">Reference proteome</keyword>
<reference evidence="9" key="1">
    <citation type="submission" date="2020-03" db="EMBL/GenBank/DDBJ databases">
        <title>A high-quality chromosome-level genome assembly of a woody plant with both climbing and erect habits, Rhamnella rubrinervis.</title>
        <authorList>
            <person name="Lu Z."/>
            <person name="Yang Y."/>
            <person name="Zhu X."/>
            <person name="Sun Y."/>
        </authorList>
    </citation>
    <scope>NUCLEOTIDE SEQUENCE</scope>
    <source>
        <strain evidence="9">BYM</strain>
        <tissue evidence="9">Leaf</tissue>
    </source>
</reference>
<dbReference type="AlphaFoldDB" id="A0A8K0GUZ7"/>
<evidence type="ECO:0000256" key="4">
    <source>
        <dbReference type="ARBA" id="ARBA00022776"/>
    </source>
</evidence>
<feature type="compositionally biased region" description="Polar residues" evidence="8">
    <location>
        <begin position="40"/>
        <end position="49"/>
    </location>
</feature>
<dbReference type="GO" id="GO:0007094">
    <property type="term" value="P:mitotic spindle assembly checkpoint signaling"/>
    <property type="evidence" value="ECO:0007669"/>
    <property type="project" value="InterPro"/>
</dbReference>
<feature type="region of interest" description="Disordered" evidence="8">
    <location>
        <begin position="1"/>
        <end position="49"/>
    </location>
</feature>